<keyword evidence="3" id="KW-1133">Transmembrane helix</keyword>
<dbReference type="PANTHER" id="PTHR40027">
    <property type="entry name" value="CELL DIVISION PROTEIN DIVIC"/>
    <property type="match status" value="1"/>
</dbReference>
<evidence type="ECO:0000256" key="2">
    <source>
        <dbReference type="SAM" id="MobiDB-lite"/>
    </source>
</evidence>
<accession>A0A415EQ93</accession>
<comment type="caution">
    <text evidence="4">The sequence shown here is derived from an EMBL/GenBank/DDBJ whole genome shotgun (WGS) entry which is preliminary data.</text>
</comment>
<dbReference type="Proteomes" id="UP000286288">
    <property type="component" value="Unassembled WGS sequence"/>
</dbReference>
<feature type="coiled-coil region" evidence="1">
    <location>
        <begin position="63"/>
        <end position="97"/>
    </location>
</feature>
<dbReference type="InterPro" id="IPR007060">
    <property type="entry name" value="FtsL/DivIC"/>
</dbReference>
<reference evidence="4 5" key="1">
    <citation type="submission" date="2018-08" db="EMBL/GenBank/DDBJ databases">
        <title>A genome reference for cultivated species of the human gut microbiota.</title>
        <authorList>
            <person name="Zou Y."/>
            <person name="Xue W."/>
            <person name="Luo G."/>
        </authorList>
    </citation>
    <scope>NUCLEOTIDE SEQUENCE [LARGE SCALE GENOMIC DNA]</scope>
    <source>
        <strain evidence="4 5">AF48-16</strain>
    </source>
</reference>
<organism evidence="4 5">
    <name type="scientific">Enterococcus casseliflavus</name>
    <name type="common">Enterococcus flavescens</name>
    <dbReference type="NCBI Taxonomy" id="37734"/>
    <lineage>
        <taxon>Bacteria</taxon>
        <taxon>Bacillati</taxon>
        <taxon>Bacillota</taxon>
        <taxon>Bacilli</taxon>
        <taxon>Lactobacillales</taxon>
        <taxon>Enterococcaceae</taxon>
        <taxon>Enterococcus</taxon>
    </lineage>
</organism>
<feature type="region of interest" description="Disordered" evidence="2">
    <location>
        <begin position="116"/>
        <end position="148"/>
    </location>
</feature>
<name>A0A415EQ93_ENTCA</name>
<feature type="compositionally biased region" description="Low complexity" evidence="2">
    <location>
        <begin position="132"/>
        <end position="148"/>
    </location>
</feature>
<evidence type="ECO:0000256" key="3">
    <source>
        <dbReference type="SAM" id="Phobius"/>
    </source>
</evidence>
<feature type="transmembrane region" description="Helical" evidence="3">
    <location>
        <begin position="38"/>
        <end position="57"/>
    </location>
</feature>
<dbReference type="RefSeq" id="WP_128487727.1">
    <property type="nucleotide sequence ID" value="NZ_JBDOZH010000010.1"/>
</dbReference>
<dbReference type="PANTHER" id="PTHR40027:SF1">
    <property type="entry name" value="CELL DIVISION PROTEIN DIVIC"/>
    <property type="match status" value="1"/>
</dbReference>
<dbReference type="AlphaFoldDB" id="A0A415EQ93"/>
<gene>
    <name evidence="4" type="ORF">DW084_13720</name>
</gene>
<keyword evidence="3" id="KW-0472">Membrane</keyword>
<evidence type="ECO:0000256" key="1">
    <source>
        <dbReference type="SAM" id="Coils"/>
    </source>
</evidence>
<evidence type="ECO:0000313" key="4">
    <source>
        <dbReference type="EMBL" id="RHK05482.1"/>
    </source>
</evidence>
<keyword evidence="1" id="KW-0175">Coiled coil</keyword>
<dbReference type="EMBL" id="QRMZ01000019">
    <property type="protein sequence ID" value="RHK05482.1"/>
    <property type="molecule type" value="Genomic_DNA"/>
</dbReference>
<sequence>MAKESNKKIELLQTDYAKEQFAKFEKERRQVVFRRRRLVAFFVAALAIFAIVGIQMFNDQMRLQKLKEYKAETVAEQKEAEQKVASLERDVALLQDDEYVAKLARSRFFYSKDGEKIYPVLPDGTDSQNTNERSSQSEQGSSSTESQD</sequence>
<dbReference type="InterPro" id="IPR039076">
    <property type="entry name" value="DivIC"/>
</dbReference>
<evidence type="ECO:0000313" key="5">
    <source>
        <dbReference type="Proteomes" id="UP000286288"/>
    </source>
</evidence>
<dbReference type="Pfam" id="PF04977">
    <property type="entry name" value="DivIC"/>
    <property type="match status" value="1"/>
</dbReference>
<protein>
    <submittedName>
        <fullName evidence="4">Septum formation initiator family protein</fullName>
    </submittedName>
</protein>
<proteinExistence type="predicted"/>
<dbReference type="GO" id="GO:0051301">
    <property type="term" value="P:cell division"/>
    <property type="evidence" value="ECO:0007669"/>
    <property type="project" value="InterPro"/>
</dbReference>
<keyword evidence="3" id="KW-0812">Transmembrane</keyword>